<sequence>MRELIILSERILDNLNIRQERYLLAQIDWSQRLIGVKGARGSGKTTLLLQRIKFHLTESEKPLYTSLDNLYFMNHTLIGLAEEFALQGGTHLFLDEVHKYPNWSRELKLIYDQLPSLKVVFTSSSILEINKGESDLSRRAVKYILKEISFREYLNIKHKLDLPAFDFEHILNNQKEVALACKKQVEFPIAEFNEYLKYGCYPYSFEGIERYYPKLLDTVNLMLEVDVSSVENIPFQESRKIKKLLVAIAQSAPFTPNVSKLSERLGFSRNFLLNSLKILDRAELIHEFFTPSKGIGAFTKPEKLYLNNTNLIYALGQSQIEQGTLRETFFANQLKHNYEIHLAPKGDFIVNRKYTIEIGGKNKTTQQITGIKDAFVLRDDIEIGALNIIPLYLFGMLY</sequence>
<dbReference type="Pfam" id="PF13173">
    <property type="entry name" value="AAA_14"/>
    <property type="match status" value="1"/>
</dbReference>
<dbReference type="OrthoDB" id="9768467at2"/>
<dbReference type="InterPro" id="IPR027417">
    <property type="entry name" value="P-loop_NTPase"/>
</dbReference>
<dbReference type="Proteomes" id="UP000184172">
    <property type="component" value="Unassembled WGS sequence"/>
</dbReference>
<feature type="domain" description="AAA" evidence="1">
    <location>
        <begin position="31"/>
        <end position="154"/>
    </location>
</feature>
<dbReference type="AlphaFoldDB" id="A0A1M6DHV5"/>
<dbReference type="RefSeq" id="WP_073215659.1">
    <property type="nucleotide sequence ID" value="NZ_FNNS01000006.1"/>
</dbReference>
<dbReference type="InterPro" id="IPR041682">
    <property type="entry name" value="AAA_14"/>
</dbReference>
<dbReference type="EMBL" id="FQYV01000005">
    <property type="protein sequence ID" value="SHI72785.1"/>
    <property type="molecule type" value="Genomic_DNA"/>
</dbReference>
<accession>A0A1M6DHV5</accession>
<organism evidence="2 3">
    <name type="scientific">Aequorivita viscosa</name>
    <dbReference type="NCBI Taxonomy" id="797419"/>
    <lineage>
        <taxon>Bacteria</taxon>
        <taxon>Pseudomonadati</taxon>
        <taxon>Bacteroidota</taxon>
        <taxon>Flavobacteriia</taxon>
        <taxon>Flavobacteriales</taxon>
        <taxon>Flavobacteriaceae</taxon>
        <taxon>Aequorivita</taxon>
    </lineage>
</organism>
<dbReference type="PANTHER" id="PTHR42990:SF1">
    <property type="entry name" value="AAA+ ATPASE DOMAIN-CONTAINING PROTEIN"/>
    <property type="match status" value="1"/>
</dbReference>
<keyword evidence="3" id="KW-1185">Reference proteome</keyword>
<dbReference type="STRING" id="797419.SAMN05216556_106154"/>
<name>A0A1M6DHV5_9FLAO</name>
<proteinExistence type="predicted"/>
<dbReference type="PANTHER" id="PTHR42990">
    <property type="entry name" value="ATPASE"/>
    <property type="match status" value="1"/>
</dbReference>
<evidence type="ECO:0000313" key="3">
    <source>
        <dbReference type="Proteomes" id="UP000184172"/>
    </source>
</evidence>
<dbReference type="SUPFAM" id="SSF52540">
    <property type="entry name" value="P-loop containing nucleoside triphosphate hydrolases"/>
    <property type="match status" value="1"/>
</dbReference>
<evidence type="ECO:0000259" key="1">
    <source>
        <dbReference type="Pfam" id="PF13173"/>
    </source>
</evidence>
<gene>
    <name evidence="2" type="ORF">SAMN04487908_10518</name>
</gene>
<protein>
    <recommendedName>
        <fullName evidence="1">AAA domain-containing protein</fullName>
    </recommendedName>
</protein>
<reference evidence="3" key="1">
    <citation type="submission" date="2016-11" db="EMBL/GenBank/DDBJ databases">
        <authorList>
            <person name="Varghese N."/>
            <person name="Submissions S."/>
        </authorList>
    </citation>
    <scope>NUCLEOTIDE SEQUENCE [LARGE SCALE GENOMIC DNA]</scope>
    <source>
        <strain evidence="3">DSM 26349</strain>
    </source>
</reference>
<evidence type="ECO:0000313" key="2">
    <source>
        <dbReference type="EMBL" id="SHI72785.1"/>
    </source>
</evidence>